<reference evidence="2" key="2">
    <citation type="submission" date="2011-02" db="EMBL/GenBank/DDBJ databases">
        <authorList>
            <person name="MacLean D."/>
        </authorList>
    </citation>
    <scope>NUCLEOTIDE SEQUENCE</scope>
</reference>
<organism evidence="2">
    <name type="scientific">Albugo laibachii Nc14</name>
    <dbReference type="NCBI Taxonomy" id="890382"/>
    <lineage>
        <taxon>Eukaryota</taxon>
        <taxon>Sar</taxon>
        <taxon>Stramenopiles</taxon>
        <taxon>Oomycota</taxon>
        <taxon>Peronosporomycetes</taxon>
        <taxon>Albuginales</taxon>
        <taxon>Albuginaceae</taxon>
        <taxon>Albugo</taxon>
    </lineage>
</organism>
<feature type="region of interest" description="Disordered" evidence="1">
    <location>
        <begin position="336"/>
        <end position="356"/>
    </location>
</feature>
<reference evidence="2" key="1">
    <citation type="journal article" date="2011" name="PLoS Biol.">
        <title>Gene gain and loss during evolution of obligate parasitism in the white rust pathogen of Arabidopsis thaliana.</title>
        <authorList>
            <person name="Kemen E."/>
            <person name="Gardiner A."/>
            <person name="Schultz-Larsen T."/>
            <person name="Kemen A.C."/>
            <person name="Balmuth A.L."/>
            <person name="Robert-Seilaniantz A."/>
            <person name="Bailey K."/>
            <person name="Holub E."/>
            <person name="Studholme D.J."/>
            <person name="Maclean D."/>
            <person name="Jones J.D."/>
        </authorList>
    </citation>
    <scope>NUCLEOTIDE SEQUENCE</scope>
</reference>
<dbReference type="AlphaFoldDB" id="F0W2C4"/>
<evidence type="ECO:0000256" key="1">
    <source>
        <dbReference type="SAM" id="MobiDB-lite"/>
    </source>
</evidence>
<dbReference type="EMBL" id="FR824054">
    <property type="protein sequence ID" value="CCA15209.1"/>
    <property type="molecule type" value="Genomic_DNA"/>
</dbReference>
<protein>
    <submittedName>
        <fullName evidence="2">Uncharacterized protein AlNc14C9G1174</fullName>
    </submittedName>
</protein>
<accession>F0W2C4</accession>
<sequence>MPINIAQDEFTYSIDVEFEVSVGSDSSVCGKLDEEKQTPYTQQDHPGKGQQYILVESGKRCHPSGVEYGDIMKVHAKKNIGLGSIIDSLEVTLPILTIPMTEASDINDHNEGLCTQNITANAAYFGCDAKLIESLYILEASLLVALFEDGFVCQHYTETRQPVHGYAQPYDDTARYFLETLDDGNVPEGLQEMIHCSNHKGFIILEIWDYRQCKSFKCPSCSLDLPTALLEFVPAAKMWRRFLKVEQENDFVRWNAVFPPESSMNSKQDIISKWMDYKDSGDDVPSADGDYPMLSTDVLTQKNTVAGAFGEENRTEIVYAEISDHFCSSVYTTPSQKKIRNKDRSTPKGPKSWSGTLQTRREIGGMQHLATQLGAADLRPADLIREGQGRQCYIQIARLSSDDGLNMV</sequence>
<gene>
    <name evidence="2" type="primary">AlNc14C9G1174</name>
    <name evidence="2" type="ORF">ALNC14_013520</name>
</gene>
<proteinExistence type="predicted"/>
<dbReference type="HOGENOM" id="CLU_675139_0_0_1"/>
<evidence type="ECO:0000313" key="2">
    <source>
        <dbReference type="EMBL" id="CCA15209.1"/>
    </source>
</evidence>
<name>F0W2C4_9STRA</name>